<feature type="domain" description="TNFR-Cys" evidence="2">
    <location>
        <begin position="48"/>
        <end position="87"/>
    </location>
</feature>
<dbReference type="GO" id="GO:0050829">
    <property type="term" value="P:defense response to Gram-negative bacterium"/>
    <property type="evidence" value="ECO:0007669"/>
    <property type="project" value="TreeGrafter"/>
</dbReference>
<dbReference type="Gene3D" id="2.10.50.10">
    <property type="entry name" value="Tumor Necrosis Factor Receptor, subunit A, domain 2"/>
    <property type="match status" value="2"/>
</dbReference>
<protein>
    <recommendedName>
        <fullName evidence="2">TNFR-Cys domain-containing protein</fullName>
    </recommendedName>
</protein>
<dbReference type="PROSITE" id="PS50050">
    <property type="entry name" value="TNFR_NGFR_2"/>
    <property type="match status" value="1"/>
</dbReference>
<dbReference type="SMART" id="SM00208">
    <property type="entry name" value="TNFR"/>
    <property type="match status" value="2"/>
</dbReference>
<keyword evidence="4" id="KW-1185">Reference proteome</keyword>
<dbReference type="GO" id="GO:0009897">
    <property type="term" value="C:external side of plasma membrane"/>
    <property type="evidence" value="ECO:0007669"/>
    <property type="project" value="TreeGrafter"/>
</dbReference>
<reference evidence="3" key="1">
    <citation type="submission" date="2021-04" db="EMBL/GenBank/DDBJ databases">
        <authorList>
            <person name="Chebbi M.A.C M."/>
        </authorList>
    </citation>
    <scope>NUCLEOTIDE SEQUENCE</scope>
</reference>
<keyword evidence="1" id="KW-1015">Disulfide bond</keyword>
<dbReference type="GO" id="GO:0002720">
    <property type="term" value="P:positive regulation of cytokine production involved in immune response"/>
    <property type="evidence" value="ECO:0007669"/>
    <property type="project" value="TreeGrafter"/>
</dbReference>
<dbReference type="Proteomes" id="UP000786811">
    <property type="component" value="Unassembled WGS sequence"/>
</dbReference>
<feature type="disulfide bond" evidence="1">
    <location>
        <begin position="66"/>
        <end position="79"/>
    </location>
</feature>
<organism evidence="3 4">
    <name type="scientific">Cotesia congregata</name>
    <name type="common">Parasitoid wasp</name>
    <name type="synonym">Apanteles congregatus</name>
    <dbReference type="NCBI Taxonomy" id="51543"/>
    <lineage>
        <taxon>Eukaryota</taxon>
        <taxon>Metazoa</taxon>
        <taxon>Ecdysozoa</taxon>
        <taxon>Arthropoda</taxon>
        <taxon>Hexapoda</taxon>
        <taxon>Insecta</taxon>
        <taxon>Pterygota</taxon>
        <taxon>Neoptera</taxon>
        <taxon>Endopterygota</taxon>
        <taxon>Hymenoptera</taxon>
        <taxon>Apocrita</taxon>
        <taxon>Ichneumonoidea</taxon>
        <taxon>Braconidae</taxon>
        <taxon>Microgastrinae</taxon>
        <taxon>Cotesia</taxon>
    </lineage>
</organism>
<dbReference type="SUPFAM" id="SSF57586">
    <property type="entry name" value="TNF receptor-like"/>
    <property type="match status" value="2"/>
</dbReference>
<dbReference type="PANTHER" id="PTHR46838">
    <property type="entry name" value="TUMOR NECROSIS FACTOR RECEPTOR SUPERFAMILY MEMBER 14"/>
    <property type="match status" value="1"/>
</dbReference>
<evidence type="ECO:0000259" key="2">
    <source>
        <dbReference type="PROSITE" id="PS50050"/>
    </source>
</evidence>
<evidence type="ECO:0000256" key="1">
    <source>
        <dbReference type="PROSITE-ProRule" id="PRU00206"/>
    </source>
</evidence>
<dbReference type="AlphaFoldDB" id="A0A8J2H621"/>
<dbReference type="Pfam" id="PF00020">
    <property type="entry name" value="TNFR_c6"/>
    <property type="match status" value="2"/>
</dbReference>
<sequence>MLKAYFPDVAEGRPRIRHHRGDARCNRCGPGWGVTKPCTSDRDTECSKCKPGTYSPHHNLQSCWICSRCGPGLYEAHRCTSKTDTVCDSCYRHAPENPDYHKKCSEHKNLFLAPEDAINTGEQSSLVNQEDDGEDQKMRAAILADDVKADRINY</sequence>
<proteinExistence type="predicted"/>
<dbReference type="PANTHER" id="PTHR46838:SF1">
    <property type="entry name" value="TUMOR NECROSIS FACTOR RECEPTOR SUPERFAMILY MEMBER 14"/>
    <property type="match status" value="1"/>
</dbReference>
<name>A0A8J2H621_COTCN</name>
<dbReference type="InterPro" id="IPR001368">
    <property type="entry name" value="TNFR/NGFR_Cys_rich_reg"/>
</dbReference>
<feature type="disulfide bond" evidence="1">
    <location>
        <begin position="69"/>
        <end position="87"/>
    </location>
</feature>
<comment type="caution">
    <text evidence="1">Lacks conserved residue(s) required for the propagation of feature annotation.</text>
</comment>
<dbReference type="GO" id="GO:0050830">
    <property type="term" value="P:defense response to Gram-positive bacterium"/>
    <property type="evidence" value="ECO:0007669"/>
    <property type="project" value="TreeGrafter"/>
</dbReference>
<dbReference type="EMBL" id="CAJNRD030001117">
    <property type="protein sequence ID" value="CAG5077771.1"/>
    <property type="molecule type" value="Genomic_DNA"/>
</dbReference>
<evidence type="ECO:0000313" key="4">
    <source>
        <dbReference type="Proteomes" id="UP000786811"/>
    </source>
</evidence>
<dbReference type="PROSITE" id="PS00652">
    <property type="entry name" value="TNFR_NGFR_1"/>
    <property type="match status" value="1"/>
</dbReference>
<accession>A0A8J2H621</accession>
<gene>
    <name evidence="3" type="ORF">HICCMSTLAB_LOCUS2554</name>
</gene>
<evidence type="ECO:0000313" key="3">
    <source>
        <dbReference type="EMBL" id="CAG5077771.1"/>
    </source>
</evidence>
<comment type="caution">
    <text evidence="3">The sequence shown here is derived from an EMBL/GenBank/DDBJ whole genome shotgun (WGS) entry which is preliminary data.</text>
</comment>
<dbReference type="OrthoDB" id="10048028at2759"/>
<feature type="repeat" description="TNFR-Cys" evidence="1">
    <location>
        <begin position="48"/>
        <end position="87"/>
    </location>
</feature>